<dbReference type="RefSeq" id="XP_006696179.1">
    <property type="nucleotide sequence ID" value="XM_006696116.1"/>
</dbReference>
<feature type="compositionally biased region" description="Gly residues" evidence="1">
    <location>
        <begin position="51"/>
        <end position="67"/>
    </location>
</feature>
<dbReference type="PANTHER" id="PTHR42091">
    <property type="entry name" value="CONSERVED GLYCINE-RICH PROTEIN (AFU_ORTHOLOGUE AFUA_7G02440)"/>
    <property type="match status" value="1"/>
</dbReference>
<gene>
    <name evidence="4" type="ORF">CTHT_0058590</name>
</gene>
<sequence>MRLLQVSIAIAAISAAVAQLSPPSLEVAAHQLTRNGKRDISKNELWKRKGGGGGGGRGGGGGGGGRGSSSSSSSSSGGRTSSSSNVGGQTKSGSGPRPVYGSAPYGGGAYYGGGGAIPYKSGEKSKHAGLVPIFLGASVLAFWPGVWLYGAYLYPHPEPWVFFNETSNQEESRPVICACEPYLVCGCDWDDSDQFKQYMTLLIGNGDYDSLNHTLVTIAEVNGTVTILINGTLPNGTTASGGEEDAGVGTQTLLIHAGWWPVLAAVCAMVFSV</sequence>
<dbReference type="OMA" id="HASGYWV"/>
<name>G0SCW3_CHATD</name>
<dbReference type="Pfam" id="PF24866">
    <property type="entry name" value="DUF7732"/>
    <property type="match status" value="1"/>
</dbReference>
<dbReference type="eggNOG" id="ENOG502S4KZ">
    <property type="taxonomic scope" value="Eukaryota"/>
</dbReference>
<dbReference type="OrthoDB" id="5425547at2759"/>
<dbReference type="STRING" id="759272.G0SCW3"/>
<dbReference type="EMBL" id="GL988045">
    <property type="protein sequence ID" value="EGS19234.1"/>
    <property type="molecule type" value="Genomic_DNA"/>
</dbReference>
<dbReference type="HOGENOM" id="CLU_060392_1_0_1"/>
<evidence type="ECO:0000313" key="4">
    <source>
        <dbReference type="EMBL" id="EGS19234.1"/>
    </source>
</evidence>
<proteinExistence type="predicted"/>
<evidence type="ECO:0000256" key="1">
    <source>
        <dbReference type="SAM" id="MobiDB-lite"/>
    </source>
</evidence>
<protein>
    <recommendedName>
        <fullName evidence="3">DUF7732 domain-containing protein</fullName>
    </recommendedName>
</protein>
<dbReference type="InterPro" id="IPR056634">
    <property type="entry name" value="DUF7732"/>
</dbReference>
<dbReference type="PANTHER" id="PTHR42091:SF1">
    <property type="entry name" value="CONSERVED GLYCINE-RICH PROTEIN (AFU_ORTHOLOGUE AFUA_7G02440)"/>
    <property type="match status" value="1"/>
</dbReference>
<evidence type="ECO:0000259" key="3">
    <source>
        <dbReference type="Pfam" id="PF24866"/>
    </source>
</evidence>
<evidence type="ECO:0000256" key="2">
    <source>
        <dbReference type="SAM" id="SignalP"/>
    </source>
</evidence>
<accession>G0SCW3</accession>
<feature type="region of interest" description="Disordered" evidence="1">
    <location>
        <begin position="38"/>
        <end position="98"/>
    </location>
</feature>
<dbReference type="KEGG" id="cthr:CTHT_0058590"/>
<dbReference type="GeneID" id="18259897"/>
<reference evidence="4 5" key="1">
    <citation type="journal article" date="2011" name="Cell">
        <title>Insight into structure and assembly of the nuclear pore complex by utilizing the genome of a eukaryotic thermophile.</title>
        <authorList>
            <person name="Amlacher S."/>
            <person name="Sarges P."/>
            <person name="Flemming D."/>
            <person name="van Noort V."/>
            <person name="Kunze R."/>
            <person name="Devos D.P."/>
            <person name="Arumugam M."/>
            <person name="Bork P."/>
            <person name="Hurt E."/>
        </authorList>
    </citation>
    <scope>NUCLEOTIDE SEQUENCE [LARGE SCALE GENOMIC DNA]</scope>
    <source>
        <strain evidence="5">DSM 1495 / CBS 144.50 / IMI 039719</strain>
    </source>
</reference>
<feature type="domain" description="DUF7732" evidence="3">
    <location>
        <begin position="110"/>
        <end position="237"/>
    </location>
</feature>
<evidence type="ECO:0000313" key="5">
    <source>
        <dbReference type="Proteomes" id="UP000008066"/>
    </source>
</evidence>
<feature type="chain" id="PRO_5003409051" description="DUF7732 domain-containing protein" evidence="2">
    <location>
        <begin position="19"/>
        <end position="273"/>
    </location>
</feature>
<dbReference type="Proteomes" id="UP000008066">
    <property type="component" value="Unassembled WGS sequence"/>
</dbReference>
<keyword evidence="2" id="KW-0732">Signal</keyword>
<keyword evidence="5" id="KW-1185">Reference proteome</keyword>
<feature type="signal peptide" evidence="2">
    <location>
        <begin position="1"/>
        <end position="18"/>
    </location>
</feature>
<feature type="compositionally biased region" description="Low complexity" evidence="1">
    <location>
        <begin position="68"/>
        <end position="84"/>
    </location>
</feature>
<organism evidence="5">
    <name type="scientific">Chaetomium thermophilum (strain DSM 1495 / CBS 144.50 / IMI 039719)</name>
    <name type="common">Thermochaetoides thermophila</name>
    <dbReference type="NCBI Taxonomy" id="759272"/>
    <lineage>
        <taxon>Eukaryota</taxon>
        <taxon>Fungi</taxon>
        <taxon>Dikarya</taxon>
        <taxon>Ascomycota</taxon>
        <taxon>Pezizomycotina</taxon>
        <taxon>Sordariomycetes</taxon>
        <taxon>Sordariomycetidae</taxon>
        <taxon>Sordariales</taxon>
        <taxon>Chaetomiaceae</taxon>
        <taxon>Thermochaetoides</taxon>
    </lineage>
</organism>
<dbReference type="AlphaFoldDB" id="G0SCW3"/>
<feature type="compositionally biased region" description="Basic and acidic residues" evidence="1">
    <location>
        <begin position="38"/>
        <end position="47"/>
    </location>
</feature>